<evidence type="ECO:0000313" key="5">
    <source>
        <dbReference type="Proteomes" id="UP000007266"/>
    </source>
</evidence>
<feature type="chain" id="PRO_5010104141" evidence="2">
    <location>
        <begin position="17"/>
        <end position="403"/>
    </location>
</feature>
<dbReference type="AlphaFoldDB" id="A8W492"/>
<dbReference type="CDD" id="cd10975">
    <property type="entry name" value="CE4_CDA_like_2"/>
    <property type="match status" value="1"/>
</dbReference>
<dbReference type="Proteomes" id="UP000007266">
    <property type="component" value="Linkage group 5"/>
</dbReference>
<feature type="signal peptide" evidence="2">
    <location>
        <begin position="1"/>
        <end position="16"/>
    </location>
</feature>
<evidence type="ECO:0000256" key="1">
    <source>
        <dbReference type="SAM" id="MobiDB-lite"/>
    </source>
</evidence>
<dbReference type="BRENDA" id="3.5.1.41">
    <property type="organism ID" value="6437"/>
</dbReference>
<dbReference type="HOGENOM" id="CLU_022576_0_0_1"/>
<dbReference type="PANTHER" id="PTHR45985:SF8">
    <property type="entry name" value="CHITIN DEACETYLASE-LIKE 9, ISOFORM A"/>
    <property type="match status" value="1"/>
</dbReference>
<dbReference type="InterPro" id="IPR011330">
    <property type="entry name" value="Glyco_hydro/deAcase_b/a-brl"/>
</dbReference>
<name>A8W492_TRICA</name>
<dbReference type="eggNOG" id="ENOG502R90A">
    <property type="taxonomic scope" value="Eukaryota"/>
</dbReference>
<dbReference type="GO" id="GO:0016787">
    <property type="term" value="F:hydrolase activity"/>
    <property type="evidence" value="ECO:0007669"/>
    <property type="project" value="UniProtKB-ARBA"/>
</dbReference>
<evidence type="ECO:0000256" key="2">
    <source>
        <dbReference type="SAM" id="SignalP"/>
    </source>
</evidence>
<feature type="region of interest" description="Disordered" evidence="1">
    <location>
        <begin position="374"/>
        <end position="403"/>
    </location>
</feature>
<reference evidence="4" key="4">
    <citation type="submission" date="2014-11" db="EMBL/GenBank/DDBJ databases">
        <title>Tools and pipelines for BioNano data: molecule assembly pipeline and FASTA super scaffolding tool.</title>
        <authorList>
            <person name="Shelton J.M."/>
            <person name="Herndon N."/>
            <person name="Coleman C."/>
            <person name="Lu N."/>
            <person name="Brown S.J."/>
        </authorList>
    </citation>
    <scope>NUCLEOTIDE SEQUENCE</scope>
    <source>
        <strain evidence="4">Georgia GA2</strain>
    </source>
</reference>
<dbReference type="SUPFAM" id="SSF88713">
    <property type="entry name" value="Glycoside hydrolase/deacetylase"/>
    <property type="match status" value="1"/>
</dbReference>
<dbReference type="KEGG" id="tca:661969"/>
<reference evidence="3" key="1">
    <citation type="submission" date="2007-10" db="EMBL/GenBank/DDBJ databases">
        <title>Chitin deacetylase gene family in Tribolium castaneum: Domain organization and phylogenetic analysis of proteins from four species of insects.</title>
        <authorList>
            <person name="Dixit R."/>
            <person name="Arakane Y."/>
            <person name="Beeman R.W."/>
            <person name="Kramer K.J."/>
            <person name="Muthukrishnan S."/>
        </authorList>
    </citation>
    <scope>NUCLEOTIDE SEQUENCE</scope>
</reference>
<keyword evidence="5" id="KW-1185">Reference proteome</keyword>
<proteinExistence type="evidence at transcript level"/>
<sequence>MKTTTVILLCTWAVLAQSMSIKDAEKCSDEKCKIGDNCRCSSTKSPLDGDAPQLITLTFDEAVVNNIFTDVWKPLLFDRKNPDGNPISATFFVPHEYTDYRRVQELYVQGFEIGVNSITKNSTAEYWLKASEDVLREEFEGQRILMSHFANIPIEDIVGARTPQLQLQGDASVNAYVASGVAYDSSWTSRSTSMMFPYTLDYLSTQECRTGTTCPKDPHAGFWVAPIINIQGNSTDGILECNSLNTCNFHGTAEEIAQWLLSQIERERSTTKAPLSLMVPSSWFRFTDNSYEGFKTFLDELAKLNDVFLVSLKQVIDWTKNPVSASDFKTDVPERTADCDNPRNCPLRNTNGDLRYMMSCVECPEVYPWLGNPLGQAETTTPAPTTAEPTTPTPEETTTPEAF</sequence>
<accession>A8W492</accession>
<feature type="compositionally biased region" description="Low complexity" evidence="1">
    <location>
        <begin position="377"/>
        <end position="403"/>
    </location>
</feature>
<dbReference type="OrthoDB" id="504708at2759"/>
<dbReference type="InterPro" id="IPR052740">
    <property type="entry name" value="CE4"/>
</dbReference>
<dbReference type="EMBL" id="KQ971342">
    <property type="protein sequence ID" value="EFA03579.1"/>
    <property type="molecule type" value="Genomic_DNA"/>
</dbReference>
<reference evidence="4 5" key="3">
    <citation type="journal article" date="2010" name="Nucleic Acids Res.">
        <title>BeetleBase in 2010: revisions to provide comprehensive genomic information for Tribolium castaneum.</title>
        <authorList>
            <person name="Kim H.S."/>
            <person name="Murphy T."/>
            <person name="Xia J."/>
            <person name="Caragea D."/>
            <person name="Park Y."/>
            <person name="Beeman R.W."/>
            <person name="Lorenzen M.D."/>
            <person name="Butcher S."/>
            <person name="Manak J.R."/>
            <person name="Brown S.J."/>
        </authorList>
    </citation>
    <scope>GENOME REANNOTATION</scope>
    <source>
        <strain evidence="4 5">Georgia GA2</strain>
    </source>
</reference>
<dbReference type="Gene3D" id="3.20.20.370">
    <property type="entry name" value="Glycoside hydrolase/deacetylase"/>
    <property type="match status" value="1"/>
</dbReference>
<dbReference type="GO" id="GO:0005975">
    <property type="term" value="P:carbohydrate metabolic process"/>
    <property type="evidence" value="ECO:0007669"/>
    <property type="project" value="InterPro"/>
</dbReference>
<protein>
    <submittedName>
        <fullName evidence="3">Chitin deacetylase 6</fullName>
    </submittedName>
</protein>
<dbReference type="PANTHER" id="PTHR45985">
    <property type="match status" value="1"/>
</dbReference>
<evidence type="ECO:0000313" key="4">
    <source>
        <dbReference type="EMBL" id="EFA03579.1"/>
    </source>
</evidence>
<keyword evidence="2" id="KW-0732">Signal</keyword>
<dbReference type="EMBL" id="EU190489">
    <property type="protein sequence ID" value="ABW74149.1"/>
    <property type="molecule type" value="mRNA"/>
</dbReference>
<gene>
    <name evidence="4" type="primary">AUGUSTUS-3.0.2_13662</name>
    <name evidence="4" type="ORF">TcasGA2_TC013662</name>
</gene>
<evidence type="ECO:0000313" key="3">
    <source>
        <dbReference type="EMBL" id="ABW74149.1"/>
    </source>
</evidence>
<dbReference type="InParanoid" id="A8W492"/>
<dbReference type="OMA" id="CAPEYPW"/>
<reference evidence="4 5" key="2">
    <citation type="journal article" date="2008" name="Nature">
        <title>The genome of the model beetle and pest Tribolium castaneum.</title>
        <authorList>
            <consortium name="Tribolium Genome Sequencing Consortium"/>
            <person name="Richards S."/>
            <person name="Gibbs R.A."/>
            <person name="Weinstock G.M."/>
            <person name="Brown S.J."/>
            <person name="Denell R."/>
            <person name="Beeman R.W."/>
            <person name="Gibbs R."/>
            <person name="Beeman R.W."/>
            <person name="Brown S.J."/>
            <person name="Bucher G."/>
            <person name="Friedrich M."/>
            <person name="Grimmelikhuijzen C.J."/>
            <person name="Klingler M."/>
            <person name="Lorenzen M."/>
            <person name="Richards S."/>
            <person name="Roth S."/>
            <person name="Schroder R."/>
            <person name="Tautz D."/>
            <person name="Zdobnov E.M."/>
            <person name="Muzny D."/>
            <person name="Gibbs R.A."/>
            <person name="Weinstock G.M."/>
            <person name="Attaway T."/>
            <person name="Bell S."/>
            <person name="Buhay C.J."/>
            <person name="Chandrabose M.N."/>
            <person name="Chavez D."/>
            <person name="Clerk-Blankenburg K.P."/>
            <person name="Cree A."/>
            <person name="Dao M."/>
            <person name="Davis C."/>
            <person name="Chacko J."/>
            <person name="Dinh H."/>
            <person name="Dugan-Rocha S."/>
            <person name="Fowler G."/>
            <person name="Garner T.T."/>
            <person name="Garnes J."/>
            <person name="Gnirke A."/>
            <person name="Hawes A."/>
            <person name="Hernandez J."/>
            <person name="Hines S."/>
            <person name="Holder M."/>
            <person name="Hume J."/>
            <person name="Jhangiani S.N."/>
            <person name="Joshi V."/>
            <person name="Khan Z.M."/>
            <person name="Jackson L."/>
            <person name="Kovar C."/>
            <person name="Kowis A."/>
            <person name="Lee S."/>
            <person name="Lewis L.R."/>
            <person name="Margolis J."/>
            <person name="Morgan M."/>
            <person name="Nazareth L.V."/>
            <person name="Nguyen N."/>
            <person name="Okwuonu G."/>
            <person name="Parker D."/>
            <person name="Richards S."/>
            <person name="Ruiz S.J."/>
            <person name="Santibanez J."/>
            <person name="Savard J."/>
            <person name="Scherer S.E."/>
            <person name="Schneider B."/>
            <person name="Sodergren E."/>
            <person name="Tautz D."/>
            <person name="Vattahil S."/>
            <person name="Villasana D."/>
            <person name="White C.S."/>
            <person name="Wright R."/>
            <person name="Park Y."/>
            <person name="Beeman R.W."/>
            <person name="Lord J."/>
            <person name="Oppert B."/>
            <person name="Lorenzen M."/>
            <person name="Brown S."/>
            <person name="Wang L."/>
            <person name="Savard J."/>
            <person name="Tautz D."/>
            <person name="Richards S."/>
            <person name="Weinstock G."/>
            <person name="Gibbs R.A."/>
            <person name="Liu Y."/>
            <person name="Worley K."/>
            <person name="Weinstock G."/>
            <person name="Elsik C.G."/>
            <person name="Reese J.T."/>
            <person name="Elhaik E."/>
            <person name="Landan G."/>
            <person name="Graur D."/>
            <person name="Arensburger P."/>
            <person name="Atkinson P."/>
            <person name="Beeman R.W."/>
            <person name="Beidler J."/>
            <person name="Brown S.J."/>
            <person name="Demuth J.P."/>
            <person name="Drury D.W."/>
            <person name="Du Y.Z."/>
            <person name="Fujiwara H."/>
            <person name="Lorenzen M."/>
            <person name="Maselli V."/>
            <person name="Osanai M."/>
            <person name="Park Y."/>
            <person name="Robertson H.M."/>
            <person name="Tu Z."/>
            <person name="Wang J.J."/>
            <person name="Wang S."/>
            <person name="Richards S."/>
            <person name="Song H."/>
            <person name="Zhang L."/>
            <person name="Sodergren E."/>
            <person name="Werner D."/>
            <person name="Stanke M."/>
            <person name="Morgenstern B."/>
            <person name="Solovyev V."/>
            <person name="Kosarev P."/>
            <person name="Brown G."/>
            <person name="Chen H.C."/>
            <person name="Ermolaeva O."/>
            <person name="Hlavina W."/>
            <person name="Kapustin Y."/>
            <person name="Kiryutin B."/>
            <person name="Kitts P."/>
            <person name="Maglott D."/>
            <person name="Pruitt K."/>
            <person name="Sapojnikov V."/>
            <person name="Souvorov A."/>
            <person name="Mackey A.J."/>
            <person name="Waterhouse R.M."/>
            <person name="Wyder S."/>
            <person name="Zdobnov E.M."/>
            <person name="Zdobnov E.M."/>
            <person name="Wyder S."/>
            <person name="Kriventseva E.V."/>
            <person name="Kadowaki T."/>
            <person name="Bork P."/>
            <person name="Aranda M."/>
            <person name="Bao R."/>
            <person name="Beermann A."/>
            <person name="Berns N."/>
            <person name="Bolognesi R."/>
            <person name="Bonneton F."/>
            <person name="Bopp D."/>
            <person name="Brown S.J."/>
            <person name="Bucher G."/>
            <person name="Butts T."/>
            <person name="Chaumot A."/>
            <person name="Denell R.E."/>
            <person name="Ferrier D.E."/>
            <person name="Friedrich M."/>
            <person name="Gordon C.M."/>
            <person name="Jindra M."/>
            <person name="Klingler M."/>
            <person name="Lan Q."/>
            <person name="Lattorff H.M."/>
            <person name="Laudet V."/>
            <person name="von Levetsow C."/>
            <person name="Liu Z."/>
            <person name="Lutz R."/>
            <person name="Lynch J.A."/>
            <person name="da Fonseca R.N."/>
            <person name="Posnien N."/>
            <person name="Reuter R."/>
            <person name="Roth S."/>
            <person name="Savard J."/>
            <person name="Schinko J.B."/>
            <person name="Schmitt C."/>
            <person name="Schoppmeier M."/>
            <person name="Schroder R."/>
            <person name="Shippy T.D."/>
            <person name="Simonnet F."/>
            <person name="Marques-Souza H."/>
            <person name="Tautz D."/>
            <person name="Tomoyasu Y."/>
            <person name="Trauner J."/>
            <person name="Van der Zee M."/>
            <person name="Vervoort M."/>
            <person name="Wittkopp N."/>
            <person name="Wimmer E.A."/>
            <person name="Yang X."/>
            <person name="Jones A.K."/>
            <person name="Sattelle D.B."/>
            <person name="Ebert P.R."/>
            <person name="Nelson D."/>
            <person name="Scott J.G."/>
            <person name="Beeman R.W."/>
            <person name="Muthukrishnan S."/>
            <person name="Kramer K.J."/>
            <person name="Arakane Y."/>
            <person name="Beeman R.W."/>
            <person name="Zhu Q."/>
            <person name="Hogenkamp D."/>
            <person name="Dixit R."/>
            <person name="Oppert B."/>
            <person name="Jiang H."/>
            <person name="Zou Z."/>
            <person name="Marshall J."/>
            <person name="Elpidina E."/>
            <person name="Vinokurov K."/>
            <person name="Oppert C."/>
            <person name="Zou Z."/>
            <person name="Evans J."/>
            <person name="Lu Z."/>
            <person name="Zhao P."/>
            <person name="Sumathipala N."/>
            <person name="Altincicek B."/>
            <person name="Vilcinskas A."/>
            <person name="Williams M."/>
            <person name="Hultmark D."/>
            <person name="Hetru C."/>
            <person name="Jiang H."/>
            <person name="Grimmelikhuijzen C.J."/>
            <person name="Hauser F."/>
            <person name="Cazzamali G."/>
            <person name="Williamson M."/>
            <person name="Park Y."/>
            <person name="Li B."/>
            <person name="Tanaka Y."/>
            <person name="Predel R."/>
            <person name="Neupert S."/>
            <person name="Schachtner J."/>
            <person name="Verleyen P."/>
            <person name="Raible F."/>
            <person name="Bork P."/>
            <person name="Friedrich M."/>
            <person name="Walden K.K."/>
            <person name="Robertson H.M."/>
            <person name="Angeli S."/>
            <person name="Foret S."/>
            <person name="Bucher G."/>
            <person name="Schuetz S."/>
            <person name="Maleszka R."/>
            <person name="Wimmer E.A."/>
            <person name="Beeman R.W."/>
            <person name="Lorenzen M."/>
            <person name="Tomoyasu Y."/>
            <person name="Miller S.C."/>
            <person name="Grossmann D."/>
            <person name="Bucher G."/>
        </authorList>
    </citation>
    <scope>NUCLEOTIDE SEQUENCE [LARGE SCALE GENOMIC DNA]</scope>
    <source>
        <strain evidence="4 5">Georgia GA2</strain>
    </source>
</reference>
<organism evidence="3">
    <name type="scientific">Tribolium castaneum</name>
    <name type="common">Red flour beetle</name>
    <dbReference type="NCBI Taxonomy" id="7070"/>
    <lineage>
        <taxon>Eukaryota</taxon>
        <taxon>Metazoa</taxon>
        <taxon>Ecdysozoa</taxon>
        <taxon>Arthropoda</taxon>
        <taxon>Hexapoda</taxon>
        <taxon>Insecta</taxon>
        <taxon>Pterygota</taxon>
        <taxon>Neoptera</taxon>
        <taxon>Endopterygota</taxon>
        <taxon>Coleoptera</taxon>
        <taxon>Polyphaga</taxon>
        <taxon>Cucujiformia</taxon>
        <taxon>Tenebrionidae</taxon>
        <taxon>Tenebrionidae incertae sedis</taxon>
        <taxon>Tribolium</taxon>
    </lineage>
</organism>